<name>A0A6I3KQ31_9HYPH</name>
<sequence>MTAQARHSIAPDLDDHEEANASAVASRSAVAARPSRQASQASPPAAAPAEEADLSQDAADAIDRSVRFAIARITSGLSPAALSEAYFDWLIHLLSSPGKQSQLWQKGARKWLRWGRYCAMATRDCECCIQPLPQDRRFDAEAWKSWPFNLISQAFLLQQQWWHNATVGIRGVTRQHEQQVEFAARQLLDMVSPSNFILTNPEVLEKTRSDYGQNLVRGFWNFVEDWERAANGRPAVGLEAFKVGENLATTDGEVIYRNDLIELIQYTPRASRVRREPVLIVPAWIMKYYILDLSRQNSLVRYLLDEGFTVFIISWKNPKSDDRELGLDDYRRLGVEAAMDMIGRVLPGRKVHGVGYCLGGTLLAASAAAWAREQRDNLATLTLLAAQVDFKEAGELTLFINEAQVTFLEDMMWQQGYLDARQMSGAFQLLRSNDLVWSRMVRDYLLGERRPLFDLMAWNADSTRMPYRMHSEYLREFFLRNDLAEGRYRVDGRPVALTDIAVPVFAVATETDHVAPWHSVYKLHLLLDTDLTFLLTTGGHNAGIVSPPSGSPRSYKVHTKVEDDIYLDPDAWQKHVPAHTGSWWPEWVSWLSERSTGLESAIVPGGGKLVPLCKAPGTYVLQN</sequence>
<evidence type="ECO:0000256" key="1">
    <source>
        <dbReference type="ARBA" id="ARBA00022679"/>
    </source>
</evidence>
<evidence type="ECO:0000256" key="2">
    <source>
        <dbReference type="ARBA" id="ARBA00023315"/>
    </source>
</evidence>
<evidence type="ECO:0000256" key="3">
    <source>
        <dbReference type="SAM" id="MobiDB-lite"/>
    </source>
</evidence>
<feature type="region of interest" description="Disordered" evidence="3">
    <location>
        <begin position="1"/>
        <end position="54"/>
    </location>
</feature>
<evidence type="ECO:0000259" key="5">
    <source>
        <dbReference type="Pfam" id="PF12551"/>
    </source>
</evidence>
<dbReference type="RefSeq" id="WP_154740273.1">
    <property type="nucleotide sequence ID" value="NZ_WMBQ01000002.1"/>
</dbReference>
<gene>
    <name evidence="6" type="ORF">GIW81_15620</name>
</gene>
<dbReference type="AlphaFoldDB" id="A0A6I3KQ31"/>
<dbReference type="InterPro" id="IPR010941">
    <property type="entry name" value="PhaC_N"/>
</dbReference>
<dbReference type="Pfam" id="PF07167">
    <property type="entry name" value="PhaC_N"/>
    <property type="match status" value="1"/>
</dbReference>
<proteinExistence type="predicted"/>
<dbReference type="GO" id="GO:0042619">
    <property type="term" value="P:poly-hydroxybutyrate biosynthetic process"/>
    <property type="evidence" value="ECO:0007669"/>
    <property type="project" value="InterPro"/>
</dbReference>
<dbReference type="Proteomes" id="UP000440694">
    <property type="component" value="Unassembled WGS sequence"/>
</dbReference>
<dbReference type="InterPro" id="IPR022211">
    <property type="entry name" value="PHBC_N"/>
</dbReference>
<dbReference type="InterPro" id="IPR029058">
    <property type="entry name" value="AB_hydrolase_fold"/>
</dbReference>
<dbReference type="InterPro" id="IPR051321">
    <property type="entry name" value="PHA/PHB_synthase"/>
</dbReference>
<dbReference type="Pfam" id="PF12551">
    <property type="entry name" value="PHBC_N"/>
    <property type="match status" value="1"/>
</dbReference>
<dbReference type="GO" id="GO:0016746">
    <property type="term" value="F:acyltransferase activity"/>
    <property type="evidence" value="ECO:0007669"/>
    <property type="project" value="UniProtKB-KW"/>
</dbReference>
<evidence type="ECO:0000313" key="7">
    <source>
        <dbReference type="Proteomes" id="UP000440694"/>
    </source>
</evidence>
<evidence type="ECO:0000313" key="6">
    <source>
        <dbReference type="EMBL" id="MTD95767.1"/>
    </source>
</evidence>
<organism evidence="6 7">
    <name type="scientific">Hyphomicrobium album</name>
    <dbReference type="NCBI Taxonomy" id="2665159"/>
    <lineage>
        <taxon>Bacteria</taxon>
        <taxon>Pseudomonadati</taxon>
        <taxon>Pseudomonadota</taxon>
        <taxon>Alphaproteobacteria</taxon>
        <taxon>Hyphomicrobiales</taxon>
        <taxon>Hyphomicrobiaceae</taxon>
        <taxon>Hyphomicrobium</taxon>
    </lineage>
</organism>
<dbReference type="GO" id="GO:0016787">
    <property type="term" value="F:hydrolase activity"/>
    <property type="evidence" value="ECO:0007669"/>
    <property type="project" value="UniProtKB-KW"/>
</dbReference>
<feature type="domain" description="Poly-beta-hydroxybutyrate polymerase N-terminal" evidence="5">
    <location>
        <begin position="58"/>
        <end position="99"/>
    </location>
</feature>
<dbReference type="PANTHER" id="PTHR36837:SF5">
    <property type="entry name" value="POLY-3-HYDROXYBUTYRATE SYNTHASE"/>
    <property type="match status" value="1"/>
</dbReference>
<dbReference type="SUPFAM" id="SSF53474">
    <property type="entry name" value="alpha/beta-Hydrolases"/>
    <property type="match status" value="1"/>
</dbReference>
<feature type="domain" description="Poly-beta-hydroxybutyrate polymerase N-terminal" evidence="4">
    <location>
        <begin position="134"/>
        <end position="303"/>
    </location>
</feature>
<dbReference type="Gene3D" id="3.40.50.1820">
    <property type="entry name" value="alpha/beta hydrolase"/>
    <property type="match status" value="1"/>
</dbReference>
<accession>A0A6I3KQ31</accession>
<comment type="caution">
    <text evidence="6">The sequence shown here is derived from an EMBL/GenBank/DDBJ whole genome shotgun (WGS) entry which is preliminary data.</text>
</comment>
<dbReference type="PANTHER" id="PTHR36837">
    <property type="entry name" value="POLY(3-HYDROXYALKANOATE) POLYMERASE SUBUNIT PHAC"/>
    <property type="match status" value="1"/>
</dbReference>
<keyword evidence="1" id="KW-0808">Transferase</keyword>
<keyword evidence="7" id="KW-1185">Reference proteome</keyword>
<keyword evidence="2" id="KW-0012">Acyltransferase</keyword>
<reference evidence="6 7" key="1">
    <citation type="submission" date="2019-11" db="EMBL/GenBank/DDBJ databases">
        <title>Identification of a novel strain.</title>
        <authorList>
            <person name="Xu Q."/>
            <person name="Wang G."/>
        </authorList>
    </citation>
    <scope>NUCLEOTIDE SEQUENCE [LARGE SCALE GENOMIC DNA]</scope>
    <source>
        <strain evidence="7">xq</strain>
    </source>
</reference>
<keyword evidence="6" id="KW-0378">Hydrolase</keyword>
<dbReference type="EMBL" id="WMBQ01000002">
    <property type="protein sequence ID" value="MTD95767.1"/>
    <property type="molecule type" value="Genomic_DNA"/>
</dbReference>
<feature type="compositionally biased region" description="Low complexity" evidence="3">
    <location>
        <begin position="21"/>
        <end position="49"/>
    </location>
</feature>
<protein>
    <submittedName>
        <fullName evidence="6">Alpha/beta fold hydrolase</fullName>
    </submittedName>
</protein>
<evidence type="ECO:0000259" key="4">
    <source>
        <dbReference type="Pfam" id="PF07167"/>
    </source>
</evidence>